<organism evidence="2 3">
    <name type="scientific">Tanacetum coccineum</name>
    <dbReference type="NCBI Taxonomy" id="301880"/>
    <lineage>
        <taxon>Eukaryota</taxon>
        <taxon>Viridiplantae</taxon>
        <taxon>Streptophyta</taxon>
        <taxon>Embryophyta</taxon>
        <taxon>Tracheophyta</taxon>
        <taxon>Spermatophyta</taxon>
        <taxon>Magnoliopsida</taxon>
        <taxon>eudicotyledons</taxon>
        <taxon>Gunneridae</taxon>
        <taxon>Pentapetalae</taxon>
        <taxon>asterids</taxon>
        <taxon>campanulids</taxon>
        <taxon>Asterales</taxon>
        <taxon>Asteraceae</taxon>
        <taxon>Asteroideae</taxon>
        <taxon>Anthemideae</taxon>
        <taxon>Anthemidinae</taxon>
        <taxon>Tanacetum</taxon>
    </lineage>
</organism>
<gene>
    <name evidence="2" type="ORF">Tco_0894031</name>
</gene>
<dbReference type="EMBL" id="BQNB010014108">
    <property type="protein sequence ID" value="GJT24094.1"/>
    <property type="molecule type" value="Genomic_DNA"/>
</dbReference>
<sequence>LGLPVGSTFLLLGSLTLLPPLPTRPPVPSPRSAAAGRPALRVITLGGIFHTGENMGNVRERASESMIPKKILLEFLVPEAEAIFRHENGFKVLKLHLSSKNFLDAEELKLIQSPPNELEHIQLKVIDICGLSVYEAVVDVVLCCYCPRSLKLTVMFQTIYAEERNQVVKNGISGQKDNNYTVIAEGGDNGVAKKVKAINGNGSGSKVGLIEID</sequence>
<feature type="signal peptide" evidence="1">
    <location>
        <begin position="1"/>
        <end position="23"/>
    </location>
</feature>
<accession>A0ABQ5CBY7</accession>
<evidence type="ECO:0000313" key="3">
    <source>
        <dbReference type="Proteomes" id="UP001151760"/>
    </source>
</evidence>
<evidence type="ECO:0000313" key="2">
    <source>
        <dbReference type="EMBL" id="GJT24094.1"/>
    </source>
</evidence>
<proteinExistence type="predicted"/>
<keyword evidence="1" id="KW-0732">Signal</keyword>
<protein>
    <submittedName>
        <fullName evidence="2">Uncharacterized protein</fullName>
    </submittedName>
</protein>
<feature type="non-terminal residue" evidence="2">
    <location>
        <position position="1"/>
    </location>
</feature>
<comment type="caution">
    <text evidence="2">The sequence shown here is derived from an EMBL/GenBank/DDBJ whole genome shotgun (WGS) entry which is preliminary data.</text>
</comment>
<evidence type="ECO:0000256" key="1">
    <source>
        <dbReference type="SAM" id="SignalP"/>
    </source>
</evidence>
<dbReference type="Proteomes" id="UP001151760">
    <property type="component" value="Unassembled WGS sequence"/>
</dbReference>
<reference evidence="2" key="1">
    <citation type="journal article" date="2022" name="Int. J. Mol. Sci.">
        <title>Draft Genome of Tanacetum Coccineum: Genomic Comparison of Closely Related Tanacetum-Family Plants.</title>
        <authorList>
            <person name="Yamashiro T."/>
            <person name="Shiraishi A."/>
            <person name="Nakayama K."/>
            <person name="Satake H."/>
        </authorList>
    </citation>
    <scope>NUCLEOTIDE SEQUENCE</scope>
</reference>
<reference evidence="2" key="2">
    <citation type="submission" date="2022-01" db="EMBL/GenBank/DDBJ databases">
        <authorList>
            <person name="Yamashiro T."/>
            <person name="Shiraishi A."/>
            <person name="Satake H."/>
            <person name="Nakayama K."/>
        </authorList>
    </citation>
    <scope>NUCLEOTIDE SEQUENCE</scope>
</reference>
<keyword evidence="3" id="KW-1185">Reference proteome</keyword>
<feature type="chain" id="PRO_5046731345" evidence="1">
    <location>
        <begin position="24"/>
        <end position="213"/>
    </location>
</feature>
<name>A0ABQ5CBY7_9ASTR</name>